<evidence type="ECO:0000313" key="3">
    <source>
        <dbReference type="EMBL" id="GAB77269.1"/>
    </source>
</evidence>
<dbReference type="STRING" id="100225.SAMN05421595_1087"/>
<evidence type="ECO:0000259" key="2">
    <source>
        <dbReference type="Pfam" id="PF08327"/>
    </source>
</evidence>
<name>K6VKL3_9MICO</name>
<dbReference type="InterPro" id="IPR013538">
    <property type="entry name" value="ASHA1/2-like_C"/>
</dbReference>
<protein>
    <recommendedName>
        <fullName evidence="2">Activator of Hsp90 ATPase homologue 1/2-like C-terminal domain-containing protein</fullName>
    </recommendedName>
</protein>
<gene>
    <name evidence="3" type="ORF">AUCHE_05_01730</name>
</gene>
<reference evidence="3 4" key="1">
    <citation type="submission" date="2012-08" db="EMBL/GenBank/DDBJ databases">
        <title>Whole genome shotgun sequence of Austwickia chelonae NBRC 105200.</title>
        <authorList>
            <person name="Yoshida I."/>
            <person name="Hosoyama A."/>
            <person name="Tsuchikane K."/>
            <person name="Katsumata H."/>
            <person name="Ando Y."/>
            <person name="Ohji S."/>
            <person name="Hamada M."/>
            <person name="Tamura T."/>
            <person name="Yamazoe A."/>
            <person name="Yamazaki S."/>
            <person name="Fujita N."/>
        </authorList>
    </citation>
    <scope>NUCLEOTIDE SEQUENCE [LARGE SCALE GENOMIC DNA]</scope>
    <source>
        <strain evidence="3 4">NBRC 105200</strain>
    </source>
</reference>
<dbReference type="RefSeq" id="WP_006502021.1">
    <property type="nucleotide sequence ID" value="NZ_BAGZ01000005.1"/>
</dbReference>
<dbReference type="AlphaFoldDB" id="K6VKL3"/>
<dbReference type="OrthoDB" id="3828589at2"/>
<dbReference type="EMBL" id="BAGZ01000005">
    <property type="protein sequence ID" value="GAB77269.1"/>
    <property type="molecule type" value="Genomic_DNA"/>
</dbReference>
<dbReference type="SUPFAM" id="SSF55961">
    <property type="entry name" value="Bet v1-like"/>
    <property type="match status" value="1"/>
</dbReference>
<sequence length="135" mass="15216">MTLPNEIAEADAKPTDSIQVVQHVPRPIGEVWERLTQREGIEAFLGEGAMLGGKGDSWHAADGTYGVTRSYHPEQQVRVSWHADAEAPKTMVDLQMEPEGEGTLLTLRHEQLTDEMDRDDLSRRWDAAMHRLTQI</sequence>
<dbReference type="InterPro" id="IPR023393">
    <property type="entry name" value="START-like_dom_sf"/>
</dbReference>
<dbReference type="Pfam" id="PF08327">
    <property type="entry name" value="AHSA1"/>
    <property type="match status" value="1"/>
</dbReference>
<keyword evidence="4" id="KW-1185">Reference proteome</keyword>
<dbReference type="Gene3D" id="3.30.530.20">
    <property type="match status" value="1"/>
</dbReference>
<comment type="caution">
    <text evidence="3">The sequence shown here is derived from an EMBL/GenBank/DDBJ whole genome shotgun (WGS) entry which is preliminary data.</text>
</comment>
<evidence type="ECO:0000256" key="1">
    <source>
        <dbReference type="ARBA" id="ARBA00006817"/>
    </source>
</evidence>
<feature type="domain" description="Activator of Hsp90 ATPase homologue 1/2-like C-terminal" evidence="2">
    <location>
        <begin position="27"/>
        <end position="134"/>
    </location>
</feature>
<organism evidence="3 4">
    <name type="scientific">Austwickia chelonae NBRC 105200</name>
    <dbReference type="NCBI Taxonomy" id="1184607"/>
    <lineage>
        <taxon>Bacteria</taxon>
        <taxon>Bacillati</taxon>
        <taxon>Actinomycetota</taxon>
        <taxon>Actinomycetes</taxon>
        <taxon>Micrococcales</taxon>
        <taxon>Dermatophilaceae</taxon>
        <taxon>Austwickia</taxon>
    </lineage>
</organism>
<evidence type="ECO:0000313" key="4">
    <source>
        <dbReference type="Proteomes" id="UP000008495"/>
    </source>
</evidence>
<dbReference type="eggNOG" id="COG3832">
    <property type="taxonomic scope" value="Bacteria"/>
</dbReference>
<dbReference type="Proteomes" id="UP000008495">
    <property type="component" value="Unassembled WGS sequence"/>
</dbReference>
<comment type="similarity">
    <text evidence="1">Belongs to the AHA1 family.</text>
</comment>
<accession>K6VKL3</accession>
<proteinExistence type="inferred from homology"/>